<reference evidence="3" key="2">
    <citation type="submission" date="2021-01" db="UniProtKB">
        <authorList>
            <consortium name="EnsemblMetazoa"/>
        </authorList>
    </citation>
    <scope>IDENTIFICATION</scope>
</reference>
<dbReference type="PANTHER" id="PTHR10579:SF177">
    <property type="entry name" value="CALCIUM-ACTIVATED CHLORIDE CHANNEL REGULATOR 4-LIKE PROTEIN"/>
    <property type="match status" value="1"/>
</dbReference>
<dbReference type="PROSITE" id="PS50234">
    <property type="entry name" value="VWFA"/>
    <property type="match status" value="1"/>
</dbReference>
<feature type="domain" description="VWFA" evidence="2">
    <location>
        <begin position="293"/>
        <end position="465"/>
    </location>
</feature>
<dbReference type="PANTHER" id="PTHR10579">
    <property type="entry name" value="CALCIUM-ACTIVATED CHLORIDE CHANNEL REGULATOR"/>
    <property type="match status" value="1"/>
</dbReference>
<dbReference type="GeneID" id="115923702"/>
<dbReference type="SUPFAM" id="SSF53300">
    <property type="entry name" value="vWA-like"/>
    <property type="match status" value="1"/>
</dbReference>
<dbReference type="SMART" id="SM00327">
    <property type="entry name" value="VWA"/>
    <property type="match status" value="1"/>
</dbReference>
<dbReference type="Pfam" id="PF08434">
    <property type="entry name" value="CLCA"/>
    <property type="match status" value="1"/>
</dbReference>
<dbReference type="InterPro" id="IPR000436">
    <property type="entry name" value="Sushi_SCR_CCP_dom"/>
</dbReference>
<dbReference type="RefSeq" id="XP_030840789.1">
    <property type="nucleotide sequence ID" value="XM_030984929.1"/>
</dbReference>
<dbReference type="OMA" id="MQNQKCN"/>
<dbReference type="NCBIfam" id="NF041940">
    <property type="entry name" value="choice_anch_X"/>
    <property type="match status" value="1"/>
</dbReference>
<dbReference type="Proteomes" id="UP000007110">
    <property type="component" value="Unassembled WGS sequence"/>
</dbReference>
<dbReference type="AlphaFoldDB" id="A0A7M7NS43"/>
<sequence length="931" mass="100613">MKANGLNLRSSVVLDDGGYANVVVAIDESIQENMDLLTSIQDMFREGSTFLYQATRQRVFFKNVTILIPSHWTTQPEYGSPGRLTFDTADVIIAQPNPLWAPEPYTQQIQGCGQPGRILVHEWGHYRWGLFNEYPDDVGDADHVTHFYQSMEDMQRWKPVICSQEYEVSPTRIVQKGKLMFYGTCSGNSAIGYETGCIVRITGADQASGSIMNGPLTYSNIVNFCDDDVNGIGNLHNREAPNKHNRLCNSRSAWEVMREHEDFNDNSPPSNLNDAQIEPSFDLVQASTGDECRVVLVLDTSGSMGTSNRIDKVNSAATAFVNLVDDGISIGIVTFTGSPTTRHALTQINTQADRDSLRDIFQLTASGGTCIGCGLEQGLEVLMAHPSGSADGGIIVLMTDGQDSGIQNHIIRQTLQDMGVRVNTVAIGEDAYGELSLIAQETGGTAIFYPDNGDSDIISALTQTVEMCTAVNNLRVQLVSEGITLDGGDTQNGCLYFDSSIGNGTQFIVTYTMSSSATIPGVNVEITQPNNATITSGNQQYTVDTTRKVVTVAVDGLAMSGKWLYSIKNAVTGSQSVTFSVYSRINMLEEEEPIVVKSTVGNSVMDLSSRFEPLVAYAQIRQGSRPVVNAVVRAVVEKPGGSPADIIELRDDGAGADITANDGIYSRFFTNIRGTGFYGIRTTYENDGSAIILTRARTGISRVQAAIRVTDDGMIISPGNIDQDLFPPNRVQDLRVTRTHVGNQTLVLSWIAPGDDLDTGTATSYDIRMGNSSRQLLDDFSNATRVSSSSILIGNLTSPSPSGSLETFVIMVPDMPELNSFSYIFALRATDDDGKTSQVSNVAIATFRRVVPTAPPPDPCNGANCSVGELPDHLISLINGTCETNASVSCNTVCMFECDAGYTITHNESIICKTGMFAPGIPWCNGFLDTS</sequence>
<name>A0A7M7NS43_STRPU</name>
<dbReference type="InterPro" id="IPR036465">
    <property type="entry name" value="vWFA_dom_sf"/>
</dbReference>
<organism evidence="3 4">
    <name type="scientific">Strongylocentrotus purpuratus</name>
    <name type="common">Purple sea urchin</name>
    <dbReference type="NCBI Taxonomy" id="7668"/>
    <lineage>
        <taxon>Eukaryota</taxon>
        <taxon>Metazoa</taxon>
        <taxon>Echinodermata</taxon>
        <taxon>Eleutherozoa</taxon>
        <taxon>Echinozoa</taxon>
        <taxon>Echinoidea</taxon>
        <taxon>Euechinoidea</taxon>
        <taxon>Echinacea</taxon>
        <taxon>Camarodonta</taxon>
        <taxon>Echinidea</taxon>
        <taxon>Strongylocentrotidae</taxon>
        <taxon>Strongylocentrotus</taxon>
    </lineage>
</organism>
<dbReference type="InParanoid" id="A0A7M7NS43"/>
<dbReference type="KEGG" id="spu:115923702"/>
<evidence type="ECO:0000259" key="2">
    <source>
        <dbReference type="PROSITE" id="PS50234"/>
    </source>
</evidence>
<dbReference type="CDD" id="cd00198">
    <property type="entry name" value="vWFA"/>
    <property type="match status" value="1"/>
</dbReference>
<evidence type="ECO:0000256" key="1">
    <source>
        <dbReference type="ARBA" id="ARBA00023157"/>
    </source>
</evidence>
<protein>
    <recommendedName>
        <fullName evidence="2">VWFA domain-containing protein</fullName>
    </recommendedName>
</protein>
<dbReference type="InterPro" id="IPR051266">
    <property type="entry name" value="CLCR"/>
</dbReference>
<dbReference type="OrthoDB" id="687730at2759"/>
<reference evidence="4" key="1">
    <citation type="submission" date="2015-02" db="EMBL/GenBank/DDBJ databases">
        <title>Genome sequencing for Strongylocentrotus purpuratus.</title>
        <authorList>
            <person name="Murali S."/>
            <person name="Liu Y."/>
            <person name="Vee V."/>
            <person name="English A."/>
            <person name="Wang M."/>
            <person name="Skinner E."/>
            <person name="Han Y."/>
            <person name="Muzny D.M."/>
            <person name="Worley K.C."/>
            <person name="Gibbs R.A."/>
        </authorList>
    </citation>
    <scope>NUCLEOTIDE SEQUENCE</scope>
</reference>
<dbReference type="Pfam" id="PF00092">
    <property type="entry name" value="VWA"/>
    <property type="match status" value="1"/>
</dbReference>
<proteinExistence type="predicted"/>
<keyword evidence="1" id="KW-1015">Disulfide bond</keyword>
<dbReference type="CDD" id="cd00033">
    <property type="entry name" value="CCP"/>
    <property type="match status" value="1"/>
</dbReference>
<dbReference type="Gene3D" id="2.60.40.10">
    <property type="entry name" value="Immunoglobulins"/>
    <property type="match status" value="1"/>
</dbReference>
<dbReference type="InterPro" id="IPR013783">
    <property type="entry name" value="Ig-like_fold"/>
</dbReference>
<dbReference type="InterPro" id="IPR013642">
    <property type="entry name" value="CLCA_N"/>
</dbReference>
<evidence type="ECO:0000313" key="4">
    <source>
        <dbReference type="Proteomes" id="UP000007110"/>
    </source>
</evidence>
<accession>A0A7M7NS43</accession>
<evidence type="ECO:0000313" key="3">
    <source>
        <dbReference type="EnsemblMetazoa" id="XP_030840789"/>
    </source>
</evidence>
<dbReference type="Gene3D" id="3.40.50.410">
    <property type="entry name" value="von Willebrand factor, type A domain"/>
    <property type="match status" value="1"/>
</dbReference>
<dbReference type="EnsemblMetazoa" id="XM_030984929">
    <property type="protein sequence ID" value="XP_030840789"/>
    <property type="gene ID" value="LOC115923702"/>
</dbReference>
<keyword evidence="4" id="KW-1185">Reference proteome</keyword>
<dbReference type="InterPro" id="IPR002035">
    <property type="entry name" value="VWF_A"/>
</dbReference>